<keyword evidence="3 5" id="KW-1133">Transmembrane helix</keyword>
<reference evidence="6 7" key="1">
    <citation type="journal article" date="2017" name="Int. J. Syst. Evol. Microbiol.">
        <title>Marinicauda algicola sp. nov., isolated from a marine red alga Rhodosorus marinus.</title>
        <authorList>
            <person name="Jeong S.E."/>
            <person name="Jeon S.H."/>
            <person name="Chun B.H."/>
            <person name="Kim D.W."/>
            <person name="Jeon C.O."/>
        </authorList>
    </citation>
    <scope>NUCLEOTIDE SEQUENCE [LARGE SCALE GENOMIC DNA]</scope>
    <source>
        <strain evidence="6 7">JCM 31718</strain>
    </source>
</reference>
<dbReference type="PANTHER" id="PTHR12714:SF9">
    <property type="entry name" value="PROTEIN-S-ISOPRENYLCYSTEINE O-METHYLTRANSFERASE"/>
    <property type="match status" value="1"/>
</dbReference>
<evidence type="ECO:0000256" key="1">
    <source>
        <dbReference type="ARBA" id="ARBA00004127"/>
    </source>
</evidence>
<dbReference type="GO" id="GO:0012505">
    <property type="term" value="C:endomembrane system"/>
    <property type="evidence" value="ECO:0007669"/>
    <property type="project" value="UniProtKB-SubCell"/>
</dbReference>
<evidence type="ECO:0000256" key="4">
    <source>
        <dbReference type="ARBA" id="ARBA00023136"/>
    </source>
</evidence>
<dbReference type="PANTHER" id="PTHR12714">
    <property type="entry name" value="PROTEIN-S ISOPRENYLCYSTEINE O-METHYLTRANSFERASE"/>
    <property type="match status" value="1"/>
</dbReference>
<sequence>MTGDVPAYGLWFLAAINAGIFILFAFSFFKPKTPRDWRSLGAFSAFIVALFAEMYGFPLTLYLLAGWLGTSFPALDPLSHDAGHLWPAMFGWSMDPHWSPFHLLSFVFIGGGFILIATAWRVLHEAQRAGNLATTGPYARLRHPQYVGFVLIMIGFFLQWPTLVTGLMLPVLIVMYWRLARSEEREVEAAFGDKYRRYASAVPAFLPRPANLLRSSRG</sequence>
<dbReference type="OrthoDB" id="9789029at2"/>
<dbReference type="GO" id="GO:0032259">
    <property type="term" value="P:methylation"/>
    <property type="evidence" value="ECO:0007669"/>
    <property type="project" value="UniProtKB-KW"/>
</dbReference>
<dbReference type="RefSeq" id="WP_135995283.1">
    <property type="nucleotide sequence ID" value="NZ_CP071057.1"/>
</dbReference>
<comment type="caution">
    <text evidence="6">The sequence shown here is derived from an EMBL/GenBank/DDBJ whole genome shotgun (WGS) entry which is preliminary data.</text>
</comment>
<protein>
    <submittedName>
        <fullName evidence="6">Isoprenylcysteine carboxylmethyltransferase family protein</fullName>
    </submittedName>
</protein>
<dbReference type="GO" id="GO:0008168">
    <property type="term" value="F:methyltransferase activity"/>
    <property type="evidence" value="ECO:0007669"/>
    <property type="project" value="UniProtKB-KW"/>
</dbReference>
<keyword evidence="7" id="KW-1185">Reference proteome</keyword>
<feature type="transmembrane region" description="Helical" evidence="5">
    <location>
        <begin position="6"/>
        <end position="29"/>
    </location>
</feature>
<keyword evidence="6" id="KW-0808">Transferase</keyword>
<dbReference type="Pfam" id="PF04191">
    <property type="entry name" value="PEMT"/>
    <property type="match status" value="1"/>
</dbReference>
<proteinExistence type="predicted"/>
<feature type="transmembrane region" description="Helical" evidence="5">
    <location>
        <begin position="41"/>
        <end position="65"/>
    </location>
</feature>
<keyword evidence="6" id="KW-0489">Methyltransferase</keyword>
<feature type="transmembrane region" description="Helical" evidence="5">
    <location>
        <begin position="146"/>
        <end position="177"/>
    </location>
</feature>
<evidence type="ECO:0000256" key="2">
    <source>
        <dbReference type="ARBA" id="ARBA00022692"/>
    </source>
</evidence>
<comment type="subcellular location">
    <subcellularLocation>
        <location evidence="1">Endomembrane system</location>
        <topology evidence="1">Multi-pass membrane protein</topology>
    </subcellularLocation>
</comment>
<dbReference type="EMBL" id="SRXW01000001">
    <property type="protein sequence ID" value="TGY90791.1"/>
    <property type="molecule type" value="Genomic_DNA"/>
</dbReference>
<keyword evidence="4 5" id="KW-0472">Membrane</keyword>
<dbReference type="Gene3D" id="1.20.120.1630">
    <property type="match status" value="1"/>
</dbReference>
<evidence type="ECO:0000313" key="6">
    <source>
        <dbReference type="EMBL" id="TGY90791.1"/>
    </source>
</evidence>
<accession>A0A4S2H613</accession>
<organism evidence="6 7">
    <name type="scientific">Marinicauda algicola</name>
    <dbReference type="NCBI Taxonomy" id="2029849"/>
    <lineage>
        <taxon>Bacteria</taxon>
        <taxon>Pseudomonadati</taxon>
        <taxon>Pseudomonadota</taxon>
        <taxon>Alphaproteobacteria</taxon>
        <taxon>Maricaulales</taxon>
        <taxon>Maricaulaceae</taxon>
        <taxon>Marinicauda</taxon>
    </lineage>
</organism>
<dbReference type="Proteomes" id="UP000308054">
    <property type="component" value="Unassembled WGS sequence"/>
</dbReference>
<keyword evidence="2 5" id="KW-0812">Transmembrane</keyword>
<gene>
    <name evidence="6" type="ORF">E5163_05835</name>
</gene>
<evidence type="ECO:0000256" key="5">
    <source>
        <dbReference type="SAM" id="Phobius"/>
    </source>
</evidence>
<feature type="transmembrane region" description="Helical" evidence="5">
    <location>
        <begin position="101"/>
        <end position="123"/>
    </location>
</feature>
<evidence type="ECO:0000256" key="3">
    <source>
        <dbReference type="ARBA" id="ARBA00022989"/>
    </source>
</evidence>
<dbReference type="InterPro" id="IPR007318">
    <property type="entry name" value="Phopholipid_MeTrfase"/>
</dbReference>
<dbReference type="AlphaFoldDB" id="A0A4S2H613"/>
<evidence type="ECO:0000313" key="7">
    <source>
        <dbReference type="Proteomes" id="UP000308054"/>
    </source>
</evidence>
<name>A0A4S2H613_9PROT</name>